<dbReference type="EMBL" id="PVWQ01000008">
    <property type="protein sequence ID" value="RDW74655.1"/>
    <property type="molecule type" value="Genomic_DNA"/>
</dbReference>
<dbReference type="RefSeq" id="XP_026602423.1">
    <property type="nucleotide sequence ID" value="XM_026749333.1"/>
</dbReference>
<proteinExistence type="predicted"/>
<dbReference type="InterPro" id="IPR010730">
    <property type="entry name" value="HET"/>
</dbReference>
<evidence type="ECO:0000259" key="1">
    <source>
        <dbReference type="Pfam" id="PF06985"/>
    </source>
</evidence>
<dbReference type="STRING" id="1810919.A0A3D8RKS9"/>
<reference evidence="2 3" key="1">
    <citation type="journal article" date="2018" name="IMA Fungus">
        <title>IMA Genome-F 9: Draft genome sequence of Annulohypoxylon stygium, Aspergillus mulundensis, Berkeleyomyces basicola (syn. Thielaviopsis basicola), Ceratocystis smalleyi, two Cercospora beticola strains, Coleophoma cylindrospora, Fusarium fracticaudum, Phialophora cf. hyalina, and Morchella septimelata.</title>
        <authorList>
            <person name="Wingfield B.D."/>
            <person name="Bills G.F."/>
            <person name="Dong Y."/>
            <person name="Huang W."/>
            <person name="Nel W.J."/>
            <person name="Swalarsk-Parry B.S."/>
            <person name="Vaghefi N."/>
            <person name="Wilken P.M."/>
            <person name="An Z."/>
            <person name="de Beer Z.W."/>
            <person name="De Vos L."/>
            <person name="Chen L."/>
            <person name="Duong T.A."/>
            <person name="Gao Y."/>
            <person name="Hammerbacher A."/>
            <person name="Kikkert J.R."/>
            <person name="Li Y."/>
            <person name="Li H."/>
            <person name="Li K."/>
            <person name="Li Q."/>
            <person name="Liu X."/>
            <person name="Ma X."/>
            <person name="Naidoo K."/>
            <person name="Pethybridge S.J."/>
            <person name="Sun J."/>
            <person name="Steenkamp E.T."/>
            <person name="van der Nest M.A."/>
            <person name="van Wyk S."/>
            <person name="Wingfield M.J."/>
            <person name="Xiong C."/>
            <person name="Yue Q."/>
            <person name="Zhang X."/>
        </authorList>
    </citation>
    <scope>NUCLEOTIDE SEQUENCE [LARGE SCALE GENOMIC DNA]</scope>
    <source>
        <strain evidence="2 3">DSM 5745</strain>
    </source>
</reference>
<evidence type="ECO:0000313" key="3">
    <source>
        <dbReference type="Proteomes" id="UP000256690"/>
    </source>
</evidence>
<dbReference type="Pfam" id="PF06985">
    <property type="entry name" value="HET"/>
    <property type="match status" value="1"/>
</dbReference>
<dbReference type="PANTHER" id="PTHR24148:SF64">
    <property type="entry name" value="HETEROKARYON INCOMPATIBILITY DOMAIN-CONTAINING PROTEIN"/>
    <property type="match status" value="1"/>
</dbReference>
<keyword evidence="3" id="KW-1185">Reference proteome</keyword>
<protein>
    <recommendedName>
        <fullName evidence="1">Heterokaryon incompatibility domain-containing protein</fullName>
    </recommendedName>
</protein>
<evidence type="ECO:0000313" key="2">
    <source>
        <dbReference type="EMBL" id="RDW74655.1"/>
    </source>
</evidence>
<name>A0A3D8RKS9_9EURO</name>
<dbReference type="GeneID" id="38117687"/>
<dbReference type="OrthoDB" id="2157530at2759"/>
<organism evidence="2 3">
    <name type="scientific">Aspergillus mulundensis</name>
    <dbReference type="NCBI Taxonomy" id="1810919"/>
    <lineage>
        <taxon>Eukaryota</taxon>
        <taxon>Fungi</taxon>
        <taxon>Dikarya</taxon>
        <taxon>Ascomycota</taxon>
        <taxon>Pezizomycotina</taxon>
        <taxon>Eurotiomycetes</taxon>
        <taxon>Eurotiomycetidae</taxon>
        <taxon>Eurotiales</taxon>
        <taxon>Aspergillaceae</taxon>
        <taxon>Aspergillus</taxon>
        <taxon>Aspergillus subgen. Nidulantes</taxon>
    </lineage>
</organism>
<feature type="domain" description="Heterokaryon incompatibility" evidence="1">
    <location>
        <begin position="131"/>
        <end position="273"/>
    </location>
</feature>
<sequence length="875" mass="100341">MHRWHESGCQRPDVSAASGIPYCTYCFAIPSLEEQLVVPQPPPELQNRKRMNLSWPSIVTYSDWESEEEGQLGHRHSRNGLSELQSQKSLLPELPSEDSVRLLRLRPGSDNEPIHADFKTVRINQIPLPLYEALSYTSVHDPADPCESCPVYLGSYWDVFYVPRTCGKALRQLRHRRADRLLWVDALCIDQARLEEKNSQVRILREVFLRATKVLAYVGDEHPDVDYALSFLKNTIFHPTKTDYYSTLSKDARSSFLKLLDLPYFSRLWVLQETLMARELEFVCGGVSARWPQRSFCYASELGVPSWLLRDSKWYPFTAKDLLNVLVEGSTYQCTDPRDKVFALLGLMANKPIVPDYRLPTESVYVGIAAYFVKHPSTVDVLALAGQKNKCFDLPSWVPDWSQSMSRPSLDTFLRAGIRTDQDDSLLDGAIRVKFGGLSNSGGDIKVSSSTGTMQLQGFKFCTIAGDKNLVREYTHIQLPANCRGAFIISIPHQNYEIHESDSLFLLNGYRYPVILREITSRVYTLIAACVLSIQAPSSKLFVCWYRRQRRLGPSLQLSVSALTPEDDHSLQQLYSRLEPTHQSYKGLPTATTIRTRALSFLMLPHTTIQRVEKSLRVDWYKWNQELGWMFRDQSAIWQFLAKVNQLRTDERTGEDRIDLKGPDLSSLTSSGRDFSTAYFWDLSQFCWSFLHPTDTAQPAPQLQWSPILGHLQSHLPEIQKWAQVTEQLLRVFKYTASLLEDEWVLFPGSQLSRKWMSNYEKFLAVHGSTVQQEEEMQQERRPHLAPDHLWSASEFESQLRAREEIWSLRDSEERGSGDSNIEAHALLRFLGLDLYNEQTIDINAEDLWLSLLTAADEEGTPQPQGWKAPNLRTP</sequence>
<dbReference type="Proteomes" id="UP000256690">
    <property type="component" value="Unassembled WGS sequence"/>
</dbReference>
<dbReference type="AlphaFoldDB" id="A0A3D8RKS9"/>
<gene>
    <name evidence="2" type="ORF">DSM5745_07317</name>
</gene>
<dbReference type="InterPro" id="IPR052895">
    <property type="entry name" value="HetReg/Transcr_Mod"/>
</dbReference>
<comment type="caution">
    <text evidence="2">The sequence shown here is derived from an EMBL/GenBank/DDBJ whole genome shotgun (WGS) entry which is preliminary data.</text>
</comment>
<accession>A0A3D8RKS9</accession>
<dbReference type="PANTHER" id="PTHR24148">
    <property type="entry name" value="ANKYRIN REPEAT DOMAIN-CONTAINING PROTEIN 39 HOMOLOG-RELATED"/>
    <property type="match status" value="1"/>
</dbReference>